<keyword evidence="2" id="KW-1185">Reference proteome</keyword>
<reference evidence="1 2" key="1">
    <citation type="submission" date="2023-01" db="EMBL/GenBank/DDBJ databases">
        <authorList>
            <person name="Kreplak J."/>
        </authorList>
    </citation>
    <scope>NUCLEOTIDE SEQUENCE [LARGE SCALE GENOMIC DNA]</scope>
</reference>
<evidence type="ECO:0000313" key="2">
    <source>
        <dbReference type="Proteomes" id="UP001157006"/>
    </source>
</evidence>
<gene>
    <name evidence="1" type="ORF">VFH_IV119560</name>
</gene>
<accession>A0AAV1AH23</accession>
<dbReference type="EMBL" id="OX451739">
    <property type="protein sequence ID" value="CAI8609156.1"/>
    <property type="molecule type" value="Genomic_DNA"/>
</dbReference>
<protein>
    <submittedName>
        <fullName evidence="1">Uncharacterized protein</fullName>
    </submittedName>
</protein>
<sequence>MNFYNSKGGVTNKSKGVLMKKVILEEDIRGLKGKIDGHAGIPPNFEQPIVVHKKKLEDNSGDGIIHPIKIFSHDSEASGRIIRNYHDSLMSYGEESQQINLRNPDSDKDVEDIMSDMLTESQVHKENDDHDHEDVEDAIVIFDGGVFNYHDHAFEDVKALGEGVNESSCTTIDLLCTMDKLTKFHDKSTHEKDHVVKVNENFDDVVNNEVLVGYKHVSEYANEDVDPCKNLLKRKFVKWIPVERMTPRQSWKNKESD</sequence>
<name>A0AAV1AH23_VICFA</name>
<dbReference type="AlphaFoldDB" id="A0AAV1AH23"/>
<dbReference type="Proteomes" id="UP001157006">
    <property type="component" value="Chromosome 4"/>
</dbReference>
<evidence type="ECO:0000313" key="1">
    <source>
        <dbReference type="EMBL" id="CAI8609156.1"/>
    </source>
</evidence>
<organism evidence="1 2">
    <name type="scientific">Vicia faba</name>
    <name type="common">Broad bean</name>
    <name type="synonym">Faba vulgaris</name>
    <dbReference type="NCBI Taxonomy" id="3906"/>
    <lineage>
        <taxon>Eukaryota</taxon>
        <taxon>Viridiplantae</taxon>
        <taxon>Streptophyta</taxon>
        <taxon>Embryophyta</taxon>
        <taxon>Tracheophyta</taxon>
        <taxon>Spermatophyta</taxon>
        <taxon>Magnoliopsida</taxon>
        <taxon>eudicotyledons</taxon>
        <taxon>Gunneridae</taxon>
        <taxon>Pentapetalae</taxon>
        <taxon>rosids</taxon>
        <taxon>fabids</taxon>
        <taxon>Fabales</taxon>
        <taxon>Fabaceae</taxon>
        <taxon>Papilionoideae</taxon>
        <taxon>50 kb inversion clade</taxon>
        <taxon>NPAAA clade</taxon>
        <taxon>Hologalegina</taxon>
        <taxon>IRL clade</taxon>
        <taxon>Fabeae</taxon>
        <taxon>Vicia</taxon>
    </lineage>
</organism>
<proteinExistence type="predicted"/>